<dbReference type="EMBL" id="JAKMXF010000297">
    <property type="protein sequence ID" value="KAI6652727.1"/>
    <property type="molecule type" value="Genomic_DNA"/>
</dbReference>
<dbReference type="PANTHER" id="PTHR12281:SF32">
    <property type="entry name" value="DCN1-LIKE PROTEIN"/>
    <property type="match status" value="1"/>
</dbReference>
<evidence type="ECO:0000256" key="1">
    <source>
        <dbReference type="RuleBase" id="RU410713"/>
    </source>
</evidence>
<comment type="caution">
    <text evidence="3">The sequence shown here is derived from an EMBL/GenBank/DDBJ whole genome shotgun (WGS) entry which is preliminary data.</text>
</comment>
<dbReference type="PANTHER" id="PTHR12281">
    <property type="entry name" value="RP42 RELATED"/>
    <property type="match status" value="1"/>
</dbReference>
<dbReference type="InterPro" id="IPR042460">
    <property type="entry name" value="DCN1-like_PONY"/>
</dbReference>
<accession>A0AAV7JUZ9</accession>
<evidence type="ECO:0000313" key="4">
    <source>
        <dbReference type="Proteomes" id="UP001165289"/>
    </source>
</evidence>
<sequence>MEMAIAYWQIILRPRFKFYDLWVEYIQNHHKKPIPRDTWNLLLDFSIQIDDNMSNYDEEGAWPVLIDEFVEFALEKLPKKTLP</sequence>
<dbReference type="InterPro" id="IPR005176">
    <property type="entry name" value="PONY_dom"/>
</dbReference>
<protein>
    <recommendedName>
        <fullName evidence="1">Defective in cullin neddylation protein</fullName>
    </recommendedName>
</protein>
<gene>
    <name evidence="3" type="ORF">LOD99_4113</name>
</gene>
<name>A0AAV7JUZ9_9METZ</name>
<evidence type="ECO:0000313" key="3">
    <source>
        <dbReference type="EMBL" id="KAI6652727.1"/>
    </source>
</evidence>
<dbReference type="GO" id="GO:0031624">
    <property type="term" value="F:ubiquitin conjugating enzyme binding"/>
    <property type="evidence" value="ECO:0007669"/>
    <property type="project" value="TreeGrafter"/>
</dbReference>
<comment type="function">
    <text evidence="1">Neddylation of cullins play an essential role in the regulation of SCF-type complexes activity.</text>
</comment>
<organism evidence="3 4">
    <name type="scientific">Oopsacas minuta</name>
    <dbReference type="NCBI Taxonomy" id="111878"/>
    <lineage>
        <taxon>Eukaryota</taxon>
        <taxon>Metazoa</taxon>
        <taxon>Porifera</taxon>
        <taxon>Hexactinellida</taxon>
        <taxon>Hexasterophora</taxon>
        <taxon>Lyssacinosida</taxon>
        <taxon>Leucopsacidae</taxon>
        <taxon>Oopsacas</taxon>
    </lineage>
</organism>
<dbReference type="PROSITE" id="PS51229">
    <property type="entry name" value="DCUN1"/>
    <property type="match status" value="1"/>
</dbReference>
<dbReference type="Gene3D" id="1.10.238.200">
    <property type="entry name" value="Cullin, PONY binding domain"/>
    <property type="match status" value="1"/>
</dbReference>
<dbReference type="GO" id="GO:0097602">
    <property type="term" value="F:cullin family protein binding"/>
    <property type="evidence" value="ECO:0007669"/>
    <property type="project" value="TreeGrafter"/>
</dbReference>
<reference evidence="3 4" key="1">
    <citation type="journal article" date="2023" name="BMC Biol.">
        <title>The compact genome of the sponge Oopsacas minuta (Hexactinellida) is lacking key metazoan core genes.</title>
        <authorList>
            <person name="Santini S."/>
            <person name="Schenkelaars Q."/>
            <person name="Jourda C."/>
            <person name="Duchesne M."/>
            <person name="Belahbib H."/>
            <person name="Rocher C."/>
            <person name="Selva M."/>
            <person name="Riesgo A."/>
            <person name="Vervoort M."/>
            <person name="Leys S.P."/>
            <person name="Kodjabachian L."/>
            <person name="Le Bivic A."/>
            <person name="Borchiellini C."/>
            <person name="Claverie J.M."/>
            <person name="Renard E."/>
        </authorList>
    </citation>
    <scope>NUCLEOTIDE SEQUENCE [LARGE SCALE GENOMIC DNA]</scope>
    <source>
        <strain evidence="3">SPO-2</strain>
    </source>
</reference>
<dbReference type="InterPro" id="IPR014764">
    <property type="entry name" value="DCN-prot"/>
</dbReference>
<keyword evidence="4" id="KW-1185">Reference proteome</keyword>
<dbReference type="AlphaFoldDB" id="A0AAV7JUZ9"/>
<dbReference type="GO" id="GO:0032182">
    <property type="term" value="F:ubiquitin-like protein binding"/>
    <property type="evidence" value="ECO:0007669"/>
    <property type="project" value="TreeGrafter"/>
</dbReference>
<dbReference type="Proteomes" id="UP001165289">
    <property type="component" value="Unassembled WGS sequence"/>
</dbReference>
<dbReference type="GO" id="GO:0000151">
    <property type="term" value="C:ubiquitin ligase complex"/>
    <property type="evidence" value="ECO:0007669"/>
    <property type="project" value="TreeGrafter"/>
</dbReference>
<evidence type="ECO:0000259" key="2">
    <source>
        <dbReference type="PROSITE" id="PS51229"/>
    </source>
</evidence>
<feature type="domain" description="DCUN1" evidence="2">
    <location>
        <begin position="1"/>
        <end position="74"/>
    </location>
</feature>
<proteinExistence type="predicted"/>
<dbReference type="GO" id="GO:0045116">
    <property type="term" value="P:protein neddylation"/>
    <property type="evidence" value="ECO:0007669"/>
    <property type="project" value="TreeGrafter"/>
</dbReference>
<dbReference type="Pfam" id="PF03556">
    <property type="entry name" value="Cullin_binding"/>
    <property type="match status" value="1"/>
</dbReference>